<dbReference type="Proteomes" id="UP000002358">
    <property type="component" value="Chromosome 2"/>
</dbReference>
<dbReference type="InterPro" id="IPR045255">
    <property type="entry name" value="RanBP1-like"/>
</dbReference>
<evidence type="ECO:0000259" key="2">
    <source>
        <dbReference type="PROSITE" id="PS50196"/>
    </source>
</evidence>
<dbReference type="OMA" id="KISAYCK"/>
<proteinExistence type="predicted"/>
<evidence type="ECO:0000313" key="4">
    <source>
        <dbReference type="Proteomes" id="UP000002358"/>
    </source>
</evidence>
<dbReference type="InParanoid" id="A0A7M7GG23"/>
<dbReference type="InterPro" id="IPR000156">
    <property type="entry name" value="Ran_bind_dom"/>
</dbReference>
<dbReference type="InterPro" id="IPR011993">
    <property type="entry name" value="PH-like_dom_sf"/>
</dbReference>
<evidence type="ECO:0000256" key="1">
    <source>
        <dbReference type="ARBA" id="ARBA00022553"/>
    </source>
</evidence>
<dbReference type="SMART" id="SM00160">
    <property type="entry name" value="RanBD"/>
    <property type="match status" value="1"/>
</dbReference>
<protein>
    <recommendedName>
        <fullName evidence="2">RanBD1 domain-containing protein</fullName>
    </recommendedName>
</protein>
<dbReference type="PROSITE" id="PS50196">
    <property type="entry name" value="RANBD1"/>
    <property type="match status" value="1"/>
</dbReference>
<dbReference type="Pfam" id="PF00638">
    <property type="entry name" value="Ran_BP1"/>
    <property type="match status" value="1"/>
</dbReference>
<dbReference type="SMR" id="A0A7M7GG23"/>
<dbReference type="PANTHER" id="PTHR23138">
    <property type="entry name" value="RAN BINDING PROTEIN"/>
    <property type="match status" value="1"/>
</dbReference>
<dbReference type="AlphaFoldDB" id="A0A7M7GG23"/>
<dbReference type="GO" id="GO:0005096">
    <property type="term" value="F:GTPase activator activity"/>
    <property type="evidence" value="ECO:0007669"/>
    <property type="project" value="TreeGrafter"/>
</dbReference>
<sequence length="1183" mass="135245">MLWTKEEVDRHVQDVYCNMKDETEKILMCYKVAELYYSVADFESARQYLSRYVEFHKEAKAHKLMGEILEALGQKKAAIAQYECAFKLNSREKELIPKVCELLSDPEIASDNSISRFWVENAYRWFPRKLVSQLKEKIPAIERLTSYNEENLEKLIKAELVSRPTDVQLNIKLLKHYVKENKLDEAYKYAIDIETTHVHRNSLVWYQELTEILLKCKNKCQKIGSFWIAYISSLERYAALSIKGLFSSIRNMSGAVKAVYNFDQCLFEAKLLLPFFPECILKHMWGQLNFHLACLLLMDTHRDPFGRSEAAYLCAPLLLTAMLVNPIDSEAFWDRQRLQTWYHEGSYRCSQAGHVLYNYARGNHEKLINNIKKFCTGPWKKLVYKRIFVSKFYYEKVQSSYFLNNNAIDTSSLRFLSHNELQKYDQVAEEVWSNSLHHQVWPAIKLHTNNSCSSIFEGPQPNLTSHLFPDIPFSVENLSQTSPDTLSRLDVDAFLNSTAFCATAVIEKQQTNTLGYYGRSQTLPADLTVPLCSTEQEKWWHAACKIHRKELLDDNSKLFFQQGLEAVRCIGNNNLHPYILVHLARIFHYRAKQLKNGNSESNDIPALESRSEMYWSAAVPLLQKLQNNQTISSSYVKLFDYAGSHMDSIELTHAIEEGKIGLARKLVRSGQDYEAIKSLEALKCPEASFEQGKIYLKLNDKPLGSLKEIKISHITLLRKALECFYLTMDRLCSPDTDPKHPLKSELDSHIAAVQNQLKKFDTDTSFYAVRNSDYCDDLSSNKSYSSAHEDEHLIETDSLPELIDAPLDCDKTPLSLERLDAKIDQIARSIESLKDQNRAILYKLDEFLKISAYCKENMELNAKSYPQPAGIYGYCASYSDPSLVTPGANRASAQVPNLIAVERDAFSSAFVYPPTADTETFPSYSANNNGPAYASAMINPLAVTRQNSPDSYNYPAPRVHHAPAAAKFDYDQRLGGQWPMYGAHENIATQQQPAKSEPELCYGISSTTTSAGSCPNVIMTISETLPTTYSSIRPTFSFPTFHTTAPVKTSKTANTFDRCCEDKVFCRRAILYRFNCNTREWIERGTGEMKLLYHREHGTYRLLLQRERLHKHEIVCDFPLTSDLEFRELGTSDTSLTWTGMNHAEADSPEVETLAVKFETPGLVLLFKRAVEQAQKDIVENQV</sequence>
<dbReference type="KEGG" id="nvi:100678056"/>
<dbReference type="OrthoDB" id="2357150at2759"/>
<dbReference type="SUPFAM" id="SSF50729">
    <property type="entry name" value="PH domain-like"/>
    <property type="match status" value="1"/>
</dbReference>
<accession>A0A7M7GG23</accession>
<reference evidence="3" key="1">
    <citation type="submission" date="2021-01" db="UniProtKB">
        <authorList>
            <consortium name="EnsemblMetazoa"/>
        </authorList>
    </citation>
    <scope>IDENTIFICATION</scope>
</reference>
<feature type="domain" description="RanBD1" evidence="2">
    <location>
        <begin position="1061"/>
        <end position="1180"/>
    </location>
</feature>
<dbReference type="SUPFAM" id="SSF48452">
    <property type="entry name" value="TPR-like"/>
    <property type="match status" value="1"/>
</dbReference>
<dbReference type="GO" id="GO:0005737">
    <property type="term" value="C:cytoplasm"/>
    <property type="evidence" value="ECO:0007669"/>
    <property type="project" value="TreeGrafter"/>
</dbReference>
<name>A0A7M7GG23_NASVI</name>
<dbReference type="PANTHER" id="PTHR23138:SF87">
    <property type="entry name" value="E3 SUMO-PROTEIN LIGASE RANBP2"/>
    <property type="match status" value="1"/>
</dbReference>
<gene>
    <name evidence="3" type="primary">100678056</name>
</gene>
<dbReference type="EnsemblMetazoa" id="XM_003424077">
    <property type="protein sequence ID" value="XP_003424125"/>
    <property type="gene ID" value="LOC100678056"/>
</dbReference>
<organism evidence="3 4">
    <name type="scientific">Nasonia vitripennis</name>
    <name type="common">Parasitic wasp</name>
    <dbReference type="NCBI Taxonomy" id="7425"/>
    <lineage>
        <taxon>Eukaryota</taxon>
        <taxon>Metazoa</taxon>
        <taxon>Ecdysozoa</taxon>
        <taxon>Arthropoda</taxon>
        <taxon>Hexapoda</taxon>
        <taxon>Insecta</taxon>
        <taxon>Pterygota</taxon>
        <taxon>Neoptera</taxon>
        <taxon>Endopterygota</taxon>
        <taxon>Hymenoptera</taxon>
        <taxon>Apocrita</taxon>
        <taxon>Proctotrupomorpha</taxon>
        <taxon>Chalcidoidea</taxon>
        <taxon>Pteromalidae</taxon>
        <taxon>Pteromalinae</taxon>
        <taxon>Nasonia</taxon>
    </lineage>
</organism>
<dbReference type="Gene3D" id="2.30.29.30">
    <property type="entry name" value="Pleckstrin-homology domain (PH domain)/Phosphotyrosine-binding domain (PTB)"/>
    <property type="match status" value="1"/>
</dbReference>
<keyword evidence="4" id="KW-1185">Reference proteome</keyword>
<evidence type="ECO:0000313" key="3">
    <source>
        <dbReference type="EnsemblMetazoa" id="XP_003424125"/>
    </source>
</evidence>
<dbReference type="GO" id="GO:0005643">
    <property type="term" value="C:nuclear pore"/>
    <property type="evidence" value="ECO:0007669"/>
    <property type="project" value="TreeGrafter"/>
</dbReference>
<keyword evidence="1" id="KW-0597">Phosphoprotein</keyword>
<dbReference type="InterPro" id="IPR011990">
    <property type="entry name" value="TPR-like_helical_dom_sf"/>
</dbReference>
<dbReference type="Gene3D" id="1.25.40.10">
    <property type="entry name" value="Tetratricopeptide repeat domain"/>
    <property type="match status" value="1"/>
</dbReference>